<sequence>MVRSINNRHFKIGEHVAVRDYRVGCEKWTSGVIRGKTGPVSYKVEIEPGVFWCRHTGQICAYSENIPISRSIIPIDIPVTGAINTDTVPELVPESHSRVTSPSSKPTETEASAPCRPQESSSS</sequence>
<reference evidence="2" key="1">
    <citation type="journal article" date="2019" name="bioRxiv">
        <title>The Genome of the Zebra Mussel, Dreissena polymorpha: A Resource for Invasive Species Research.</title>
        <authorList>
            <person name="McCartney M.A."/>
            <person name="Auch B."/>
            <person name="Kono T."/>
            <person name="Mallez S."/>
            <person name="Zhang Y."/>
            <person name="Obille A."/>
            <person name="Becker A."/>
            <person name="Abrahante J.E."/>
            <person name="Garbe J."/>
            <person name="Badalamenti J.P."/>
            <person name="Herman A."/>
            <person name="Mangelson H."/>
            <person name="Liachko I."/>
            <person name="Sullivan S."/>
            <person name="Sone E.D."/>
            <person name="Koren S."/>
            <person name="Silverstein K.A.T."/>
            <person name="Beckman K.B."/>
            <person name="Gohl D.M."/>
        </authorList>
    </citation>
    <scope>NUCLEOTIDE SEQUENCE</scope>
    <source>
        <strain evidence="2">Duluth1</strain>
        <tissue evidence="2">Whole animal</tissue>
    </source>
</reference>
<gene>
    <name evidence="2" type="ORF">DPMN_162971</name>
</gene>
<comment type="caution">
    <text evidence="2">The sequence shown here is derived from an EMBL/GenBank/DDBJ whole genome shotgun (WGS) entry which is preliminary data.</text>
</comment>
<feature type="region of interest" description="Disordered" evidence="1">
    <location>
        <begin position="89"/>
        <end position="123"/>
    </location>
</feature>
<keyword evidence="3" id="KW-1185">Reference proteome</keyword>
<accession>A0A9D4EQC5</accession>
<name>A0A9D4EQC5_DREPO</name>
<reference evidence="2" key="2">
    <citation type="submission" date="2020-11" db="EMBL/GenBank/DDBJ databases">
        <authorList>
            <person name="McCartney M.A."/>
            <person name="Auch B."/>
            <person name="Kono T."/>
            <person name="Mallez S."/>
            <person name="Becker A."/>
            <person name="Gohl D.M."/>
            <person name="Silverstein K.A.T."/>
            <person name="Koren S."/>
            <person name="Bechman K.B."/>
            <person name="Herman A."/>
            <person name="Abrahante J.E."/>
            <person name="Garbe J."/>
        </authorList>
    </citation>
    <scope>NUCLEOTIDE SEQUENCE</scope>
    <source>
        <strain evidence="2">Duluth1</strain>
        <tissue evidence="2">Whole animal</tissue>
    </source>
</reference>
<evidence type="ECO:0000256" key="1">
    <source>
        <dbReference type="SAM" id="MobiDB-lite"/>
    </source>
</evidence>
<dbReference type="AlphaFoldDB" id="A0A9D4EQC5"/>
<dbReference type="Proteomes" id="UP000828390">
    <property type="component" value="Unassembled WGS sequence"/>
</dbReference>
<evidence type="ECO:0000313" key="2">
    <source>
        <dbReference type="EMBL" id="KAH3784899.1"/>
    </source>
</evidence>
<dbReference type="EMBL" id="JAIWYP010000008">
    <property type="protein sequence ID" value="KAH3784899.1"/>
    <property type="molecule type" value="Genomic_DNA"/>
</dbReference>
<protein>
    <submittedName>
        <fullName evidence="2">Uncharacterized protein</fullName>
    </submittedName>
</protein>
<evidence type="ECO:0000313" key="3">
    <source>
        <dbReference type="Proteomes" id="UP000828390"/>
    </source>
</evidence>
<feature type="compositionally biased region" description="Polar residues" evidence="1">
    <location>
        <begin position="98"/>
        <end position="110"/>
    </location>
</feature>
<proteinExistence type="predicted"/>
<organism evidence="2 3">
    <name type="scientific">Dreissena polymorpha</name>
    <name type="common">Zebra mussel</name>
    <name type="synonym">Mytilus polymorpha</name>
    <dbReference type="NCBI Taxonomy" id="45954"/>
    <lineage>
        <taxon>Eukaryota</taxon>
        <taxon>Metazoa</taxon>
        <taxon>Spiralia</taxon>
        <taxon>Lophotrochozoa</taxon>
        <taxon>Mollusca</taxon>
        <taxon>Bivalvia</taxon>
        <taxon>Autobranchia</taxon>
        <taxon>Heteroconchia</taxon>
        <taxon>Euheterodonta</taxon>
        <taxon>Imparidentia</taxon>
        <taxon>Neoheterodontei</taxon>
        <taxon>Myida</taxon>
        <taxon>Dreissenoidea</taxon>
        <taxon>Dreissenidae</taxon>
        <taxon>Dreissena</taxon>
    </lineage>
</organism>